<keyword evidence="5 9" id="KW-0472">Membrane</keyword>
<dbReference type="InterPro" id="IPR017452">
    <property type="entry name" value="GPCR_Rhodpsn_7TM"/>
</dbReference>
<dbReference type="PANTHER" id="PTHR24232:SF107">
    <property type="entry name" value="HYDROXYCARBOXYLIC ACID RECEPTOR 2-LIKE"/>
    <property type="match status" value="1"/>
</dbReference>
<sequence length="276" mass="30950">MEMEFLAGVIHNNTAQRNGSCHINAYKTLIMTSDLFGVIVGQPLIAKLLWTVFHSKKMDVLNMNLAVFHNLQYLLGGIDFCLTFFNKLQHVRMVMFLYVYVLIGGPMTLSFICLERYIAVVHPTVYPLLRTYRCREACALSVWLVSMPTAVLKAFSLELKIKSHSIDSVSYSVLMAMVVVMVWSNVTMLKALKMSGPTTDKLHPSKQRAIQTVRAISILMLLCYIPVGVMSKYKSIKGYGATCILVPLSIMLASVASVVHPILYLVTRGNLFSCQR</sequence>
<evidence type="ECO:0000259" key="10">
    <source>
        <dbReference type="PROSITE" id="PS50262"/>
    </source>
</evidence>
<organism evidence="11 12">
    <name type="scientific">Muraenolepis orangiensis</name>
    <name type="common">Patagonian moray cod</name>
    <dbReference type="NCBI Taxonomy" id="630683"/>
    <lineage>
        <taxon>Eukaryota</taxon>
        <taxon>Metazoa</taxon>
        <taxon>Chordata</taxon>
        <taxon>Craniata</taxon>
        <taxon>Vertebrata</taxon>
        <taxon>Euteleostomi</taxon>
        <taxon>Actinopterygii</taxon>
        <taxon>Neopterygii</taxon>
        <taxon>Teleostei</taxon>
        <taxon>Neoteleostei</taxon>
        <taxon>Acanthomorphata</taxon>
        <taxon>Zeiogadaria</taxon>
        <taxon>Gadariae</taxon>
        <taxon>Gadiformes</taxon>
        <taxon>Muraenolepidoidei</taxon>
        <taxon>Muraenolepididae</taxon>
        <taxon>Muraenolepis</taxon>
    </lineage>
</organism>
<dbReference type="GO" id="GO:0004930">
    <property type="term" value="F:G protein-coupled receptor activity"/>
    <property type="evidence" value="ECO:0007669"/>
    <property type="project" value="UniProtKB-KW"/>
</dbReference>
<dbReference type="SUPFAM" id="SSF81321">
    <property type="entry name" value="Family A G protein-coupled receptor-like"/>
    <property type="match status" value="1"/>
</dbReference>
<keyword evidence="3 9" id="KW-1133">Transmembrane helix</keyword>
<evidence type="ECO:0000256" key="7">
    <source>
        <dbReference type="ARBA" id="ARBA00023180"/>
    </source>
</evidence>
<dbReference type="Proteomes" id="UP001148018">
    <property type="component" value="Unassembled WGS sequence"/>
</dbReference>
<gene>
    <name evidence="11" type="ORF">NHX12_029928</name>
</gene>
<evidence type="ECO:0000256" key="6">
    <source>
        <dbReference type="ARBA" id="ARBA00023170"/>
    </source>
</evidence>
<feature type="transmembrane region" description="Helical" evidence="9">
    <location>
        <begin position="97"/>
        <end position="118"/>
    </location>
</feature>
<accession>A0A9Q0IKJ3</accession>
<protein>
    <recommendedName>
        <fullName evidence="10">G-protein coupled receptors family 1 profile domain-containing protein</fullName>
    </recommendedName>
</protein>
<reference evidence="11" key="1">
    <citation type="submission" date="2022-07" db="EMBL/GenBank/DDBJ databases">
        <title>Chromosome-level genome of Muraenolepis orangiensis.</title>
        <authorList>
            <person name="Kim J."/>
        </authorList>
    </citation>
    <scope>NUCLEOTIDE SEQUENCE</scope>
    <source>
        <strain evidence="11">KU_S4_2022</strain>
        <tissue evidence="11">Muscle</tissue>
    </source>
</reference>
<keyword evidence="2 9" id="KW-0812">Transmembrane</keyword>
<evidence type="ECO:0000256" key="9">
    <source>
        <dbReference type="SAM" id="Phobius"/>
    </source>
</evidence>
<dbReference type="GO" id="GO:0035025">
    <property type="term" value="P:positive regulation of Rho protein signal transduction"/>
    <property type="evidence" value="ECO:0007669"/>
    <property type="project" value="TreeGrafter"/>
</dbReference>
<feature type="transmembrane region" description="Helical" evidence="9">
    <location>
        <begin position="65"/>
        <end position="85"/>
    </location>
</feature>
<comment type="subcellular location">
    <subcellularLocation>
        <location evidence="1">Membrane</location>
        <topology evidence="1">Multi-pass membrane protein</topology>
    </subcellularLocation>
</comment>
<dbReference type="OrthoDB" id="8747610at2759"/>
<dbReference type="EMBL" id="JANIIK010000046">
    <property type="protein sequence ID" value="KAJ3602169.1"/>
    <property type="molecule type" value="Genomic_DNA"/>
</dbReference>
<keyword evidence="6" id="KW-0675">Receptor</keyword>
<name>A0A9Q0IKJ3_9TELE</name>
<feature type="transmembrane region" description="Helical" evidence="9">
    <location>
        <begin position="169"/>
        <end position="192"/>
    </location>
</feature>
<dbReference type="AlphaFoldDB" id="A0A9Q0IKJ3"/>
<dbReference type="CDD" id="cd00637">
    <property type="entry name" value="7tm_classA_rhodopsin-like"/>
    <property type="match status" value="1"/>
</dbReference>
<evidence type="ECO:0000256" key="3">
    <source>
        <dbReference type="ARBA" id="ARBA00022989"/>
    </source>
</evidence>
<feature type="transmembrane region" description="Helical" evidence="9">
    <location>
        <begin position="213"/>
        <end position="233"/>
    </location>
</feature>
<dbReference type="Pfam" id="PF00001">
    <property type="entry name" value="7tm_1"/>
    <property type="match status" value="1"/>
</dbReference>
<feature type="transmembrane region" description="Helical" evidence="9">
    <location>
        <begin position="35"/>
        <end position="53"/>
    </location>
</feature>
<keyword evidence="12" id="KW-1185">Reference proteome</keyword>
<keyword evidence="8" id="KW-0807">Transducer</keyword>
<dbReference type="GO" id="GO:0007200">
    <property type="term" value="P:phospholipase C-activating G protein-coupled receptor signaling pathway"/>
    <property type="evidence" value="ECO:0007669"/>
    <property type="project" value="TreeGrafter"/>
</dbReference>
<comment type="caution">
    <text evidence="11">The sequence shown here is derived from an EMBL/GenBank/DDBJ whole genome shotgun (WGS) entry which is preliminary data.</text>
</comment>
<dbReference type="PROSITE" id="PS50262">
    <property type="entry name" value="G_PROTEIN_RECEP_F1_2"/>
    <property type="match status" value="1"/>
</dbReference>
<dbReference type="InterPro" id="IPR000276">
    <property type="entry name" value="GPCR_Rhodpsn"/>
</dbReference>
<feature type="domain" description="G-protein coupled receptors family 1 profile" evidence="10">
    <location>
        <begin position="92"/>
        <end position="264"/>
    </location>
</feature>
<evidence type="ECO:0000256" key="8">
    <source>
        <dbReference type="ARBA" id="ARBA00023224"/>
    </source>
</evidence>
<evidence type="ECO:0000256" key="5">
    <source>
        <dbReference type="ARBA" id="ARBA00023136"/>
    </source>
</evidence>
<dbReference type="GO" id="GO:0005886">
    <property type="term" value="C:plasma membrane"/>
    <property type="evidence" value="ECO:0007669"/>
    <property type="project" value="TreeGrafter"/>
</dbReference>
<proteinExistence type="predicted"/>
<evidence type="ECO:0000313" key="11">
    <source>
        <dbReference type="EMBL" id="KAJ3602169.1"/>
    </source>
</evidence>
<feature type="transmembrane region" description="Helical" evidence="9">
    <location>
        <begin position="239"/>
        <end position="266"/>
    </location>
</feature>
<keyword evidence="4" id="KW-0297">G-protein coupled receptor</keyword>
<evidence type="ECO:0000256" key="1">
    <source>
        <dbReference type="ARBA" id="ARBA00004141"/>
    </source>
</evidence>
<dbReference type="Gene3D" id="1.20.1070.10">
    <property type="entry name" value="Rhodopsin 7-helix transmembrane proteins"/>
    <property type="match status" value="1"/>
</dbReference>
<keyword evidence="7" id="KW-0325">Glycoprotein</keyword>
<evidence type="ECO:0000256" key="2">
    <source>
        <dbReference type="ARBA" id="ARBA00022692"/>
    </source>
</evidence>
<evidence type="ECO:0000313" key="12">
    <source>
        <dbReference type="Proteomes" id="UP001148018"/>
    </source>
</evidence>
<evidence type="ECO:0000256" key="4">
    <source>
        <dbReference type="ARBA" id="ARBA00023040"/>
    </source>
</evidence>
<dbReference type="PANTHER" id="PTHR24232">
    <property type="entry name" value="G-PROTEIN COUPLED RECEPTOR"/>
    <property type="match status" value="1"/>
</dbReference>